<proteinExistence type="predicted"/>
<protein>
    <submittedName>
        <fullName evidence="1">Uncharacterized protein</fullName>
    </submittedName>
</protein>
<name>A0A2W4W867_9CYAN</name>
<organism evidence="1 2">
    <name type="scientific">Pseudanabaena frigida</name>
    <dbReference type="NCBI Taxonomy" id="945775"/>
    <lineage>
        <taxon>Bacteria</taxon>
        <taxon>Bacillati</taxon>
        <taxon>Cyanobacteriota</taxon>
        <taxon>Cyanophyceae</taxon>
        <taxon>Pseudanabaenales</taxon>
        <taxon>Pseudanabaenaceae</taxon>
        <taxon>Pseudanabaena</taxon>
    </lineage>
</organism>
<evidence type="ECO:0000313" key="1">
    <source>
        <dbReference type="EMBL" id="PZO38159.1"/>
    </source>
</evidence>
<gene>
    <name evidence="1" type="ORF">DCF19_16950</name>
</gene>
<dbReference type="EMBL" id="QBML01000025">
    <property type="protein sequence ID" value="PZO38159.1"/>
    <property type="molecule type" value="Genomic_DNA"/>
</dbReference>
<reference evidence="1 2" key="1">
    <citation type="submission" date="2018-04" db="EMBL/GenBank/DDBJ databases">
        <authorList>
            <person name="Go L.Y."/>
            <person name="Mitchell J.A."/>
        </authorList>
    </citation>
    <scope>NUCLEOTIDE SEQUENCE [LARGE SCALE GENOMIC DNA]</scope>
    <source>
        <strain evidence="1">ULC066bin1</strain>
    </source>
</reference>
<sequence length="226" mass="25364">MSGQSQDDMFDEKELAQRVIALTLARMIGTKAIDPSKIKSKKKFHQLIYQLGRSEDTSFEIHINHIPERINSIRITLESGDPQSAIVLLHTLIESEMNTVVRLFLRVRGFSNTTITTAIAGIDLKSKVDVLLPVLGIQVSSRIHQLTSESQRIRNAIVHFKANPTLFSDVHEVAGDHEVSKLKASEFFSRNTILAIERDLGRFVDDCASQCSEIRAAHALLERYSV</sequence>
<accession>A0A2W4W867</accession>
<evidence type="ECO:0000313" key="2">
    <source>
        <dbReference type="Proteomes" id="UP000249467"/>
    </source>
</evidence>
<reference evidence="1 2" key="2">
    <citation type="submission" date="2018-06" db="EMBL/GenBank/DDBJ databases">
        <title>Metagenomic assembly of (sub)arctic Cyanobacteria and their associated microbiome from non-axenic cultures.</title>
        <authorList>
            <person name="Baurain D."/>
        </authorList>
    </citation>
    <scope>NUCLEOTIDE SEQUENCE [LARGE SCALE GENOMIC DNA]</scope>
    <source>
        <strain evidence="1">ULC066bin1</strain>
    </source>
</reference>
<comment type="caution">
    <text evidence="1">The sequence shown here is derived from an EMBL/GenBank/DDBJ whole genome shotgun (WGS) entry which is preliminary data.</text>
</comment>
<dbReference type="Proteomes" id="UP000249467">
    <property type="component" value="Unassembled WGS sequence"/>
</dbReference>
<dbReference type="AlphaFoldDB" id="A0A2W4W867"/>